<dbReference type="Gene3D" id="1.10.460.10">
    <property type="entry name" value="Topoisomerase I, domain 2"/>
    <property type="match status" value="1"/>
</dbReference>
<protein>
    <recommendedName>
        <fullName evidence="2">Topo IA-type catalytic domain-containing protein</fullName>
    </recommendedName>
</protein>
<dbReference type="Pfam" id="PF01396">
    <property type="entry name" value="Zn_ribbon_Top1"/>
    <property type="match status" value="2"/>
</dbReference>
<feature type="non-terminal residue" evidence="3">
    <location>
        <position position="1"/>
    </location>
</feature>
<accession>X1JY21</accession>
<dbReference type="GO" id="GO:0003677">
    <property type="term" value="F:DNA binding"/>
    <property type="evidence" value="ECO:0007669"/>
    <property type="project" value="InterPro"/>
</dbReference>
<dbReference type="EMBL" id="BARU01031461">
    <property type="protein sequence ID" value="GAH74708.1"/>
    <property type="molecule type" value="Genomic_DNA"/>
</dbReference>
<dbReference type="PANTHER" id="PTHR42785">
    <property type="entry name" value="DNA TOPOISOMERASE, TYPE IA, CORE"/>
    <property type="match status" value="1"/>
</dbReference>
<dbReference type="InterPro" id="IPR013497">
    <property type="entry name" value="Topo_IA_cen"/>
</dbReference>
<dbReference type="GO" id="GO:0003917">
    <property type="term" value="F:DNA topoisomerase type I (single strand cut, ATP-independent) activity"/>
    <property type="evidence" value="ECO:0007669"/>
    <property type="project" value="InterPro"/>
</dbReference>
<keyword evidence="1" id="KW-0413">Isomerase</keyword>
<name>X1JY21_9ZZZZ</name>
<organism evidence="3">
    <name type="scientific">marine sediment metagenome</name>
    <dbReference type="NCBI Taxonomy" id="412755"/>
    <lineage>
        <taxon>unclassified sequences</taxon>
        <taxon>metagenomes</taxon>
        <taxon>ecological metagenomes</taxon>
    </lineage>
</organism>
<dbReference type="InterPro" id="IPR013498">
    <property type="entry name" value="Topo_IA_Znf"/>
</dbReference>
<sequence length="262" mass="29521">LSRREILDLLRLLPEQHFTKPPPRYSEATLVKTLEEYGIGRPSTYAPIISIIQTRGYVDREDRRLVPTELGFIVNDLLVKHFPDIINVDFTAHMEEDLDLIASGEREWVPVLREFYGPFDEAVKQAERTMEKVDLGEQLTGEMCEKCGHPMIVKFGRYGKFMACSNFPECRNTKSYQIKTGVACPGCGGDLVEKRTRRGRIFYGCSNYPECEFATWNRPFPQPCPSCGGLLTAAGKDRAKCDKCGEVVELALLGETGLVDAN</sequence>
<feature type="non-terminal residue" evidence="3">
    <location>
        <position position="262"/>
    </location>
</feature>
<dbReference type="InterPro" id="IPR023405">
    <property type="entry name" value="Topo_IA_core_domain"/>
</dbReference>
<feature type="domain" description="Topo IA-type catalytic" evidence="2">
    <location>
        <begin position="1"/>
        <end position="123"/>
    </location>
</feature>
<proteinExistence type="predicted"/>
<dbReference type="PANTHER" id="PTHR42785:SF1">
    <property type="entry name" value="DNA TOPOISOMERASE"/>
    <property type="match status" value="1"/>
</dbReference>
<dbReference type="GO" id="GO:0005694">
    <property type="term" value="C:chromosome"/>
    <property type="evidence" value="ECO:0007669"/>
    <property type="project" value="InterPro"/>
</dbReference>
<dbReference type="SUPFAM" id="SSF56712">
    <property type="entry name" value="Prokaryotic type I DNA topoisomerase"/>
    <property type="match status" value="1"/>
</dbReference>
<dbReference type="InterPro" id="IPR000380">
    <property type="entry name" value="Topo_IA"/>
</dbReference>
<comment type="caution">
    <text evidence="3">The sequence shown here is derived from an EMBL/GenBank/DDBJ whole genome shotgun (WGS) entry which is preliminary data.</text>
</comment>
<reference evidence="3" key="1">
    <citation type="journal article" date="2014" name="Front. Microbiol.">
        <title>High frequency of phylogenetically diverse reductive dehalogenase-homologous genes in deep subseafloor sedimentary metagenomes.</title>
        <authorList>
            <person name="Kawai M."/>
            <person name="Futagami T."/>
            <person name="Toyoda A."/>
            <person name="Takaki Y."/>
            <person name="Nishi S."/>
            <person name="Hori S."/>
            <person name="Arai W."/>
            <person name="Tsubouchi T."/>
            <person name="Morono Y."/>
            <person name="Uchiyama I."/>
            <person name="Ito T."/>
            <person name="Fujiyama A."/>
            <person name="Inagaki F."/>
            <person name="Takami H."/>
        </authorList>
    </citation>
    <scope>NUCLEOTIDE SEQUENCE</scope>
    <source>
        <strain evidence="3">Expedition CK06-06</strain>
    </source>
</reference>
<evidence type="ECO:0000256" key="1">
    <source>
        <dbReference type="ARBA" id="ARBA00023235"/>
    </source>
</evidence>
<dbReference type="InterPro" id="IPR013824">
    <property type="entry name" value="Topo_IA_cen_sub1"/>
</dbReference>
<dbReference type="SUPFAM" id="SSF57783">
    <property type="entry name" value="Zinc beta-ribbon"/>
    <property type="match status" value="2"/>
</dbReference>
<gene>
    <name evidence="3" type="ORF">S03H2_49754</name>
</gene>
<evidence type="ECO:0000259" key="2">
    <source>
        <dbReference type="PROSITE" id="PS52039"/>
    </source>
</evidence>
<dbReference type="Pfam" id="PF01131">
    <property type="entry name" value="Topoisom_bac"/>
    <property type="match status" value="1"/>
</dbReference>
<dbReference type="GO" id="GO:0006265">
    <property type="term" value="P:DNA topological change"/>
    <property type="evidence" value="ECO:0007669"/>
    <property type="project" value="InterPro"/>
</dbReference>
<evidence type="ECO:0000313" key="3">
    <source>
        <dbReference type="EMBL" id="GAH74708.1"/>
    </source>
</evidence>
<dbReference type="Gene3D" id="3.30.65.10">
    <property type="entry name" value="Bacterial Topoisomerase I, domain 1"/>
    <property type="match status" value="2"/>
</dbReference>
<dbReference type="AlphaFoldDB" id="X1JY21"/>
<dbReference type="PROSITE" id="PS52039">
    <property type="entry name" value="TOPO_IA_2"/>
    <property type="match status" value="1"/>
</dbReference>